<proteinExistence type="predicted"/>
<dbReference type="GO" id="GO:0009966">
    <property type="term" value="P:regulation of signal transduction"/>
    <property type="evidence" value="ECO:0007669"/>
    <property type="project" value="InterPro"/>
</dbReference>
<dbReference type="InterPro" id="IPR001863">
    <property type="entry name" value="Glypican"/>
</dbReference>
<dbReference type="GO" id="GO:1905475">
    <property type="term" value="P:regulation of protein localization to membrane"/>
    <property type="evidence" value="ECO:0007669"/>
    <property type="project" value="TreeGrafter"/>
</dbReference>
<reference evidence="1 2" key="1">
    <citation type="journal article" date="2018" name="Biotechnol. Adv.">
        <title>Improved genomic resources and new bioinformatic workflow for the carcinogenic parasite Clonorchis sinensis: Biotechnological implications.</title>
        <authorList>
            <person name="Wang D."/>
            <person name="Korhonen P.K."/>
            <person name="Gasser R.B."/>
            <person name="Young N.D."/>
        </authorList>
    </citation>
    <scope>NUCLEOTIDE SEQUENCE [LARGE SCALE GENOMIC DNA]</scope>
    <source>
        <strain evidence="1">Cs-k2</strain>
    </source>
</reference>
<keyword evidence="2" id="KW-1185">Reference proteome</keyword>
<name>A0A8T1MHJ3_CLOSI</name>
<accession>A0A8T1MHJ3</accession>
<protein>
    <submittedName>
        <fullName evidence="1">Glypican-6</fullName>
    </submittedName>
</protein>
<dbReference type="GO" id="GO:0005886">
    <property type="term" value="C:plasma membrane"/>
    <property type="evidence" value="ECO:0007669"/>
    <property type="project" value="UniProtKB-SubCell"/>
</dbReference>
<gene>
    <name evidence="1" type="ORF">CSKR_104035</name>
</gene>
<comment type="caution">
    <text evidence="1">The sequence shown here is derived from an EMBL/GenBank/DDBJ whole genome shotgun (WGS) entry which is preliminary data.</text>
</comment>
<dbReference type="PANTHER" id="PTHR10822">
    <property type="entry name" value="GLYPICAN"/>
    <property type="match status" value="1"/>
</dbReference>
<dbReference type="Pfam" id="PF01153">
    <property type="entry name" value="Glypican"/>
    <property type="match status" value="2"/>
</dbReference>
<dbReference type="GO" id="GO:0009986">
    <property type="term" value="C:cell surface"/>
    <property type="evidence" value="ECO:0007669"/>
    <property type="project" value="TreeGrafter"/>
</dbReference>
<dbReference type="GO" id="GO:0016477">
    <property type="term" value="P:cell migration"/>
    <property type="evidence" value="ECO:0007669"/>
    <property type="project" value="TreeGrafter"/>
</dbReference>
<dbReference type="OrthoDB" id="10010764at2759"/>
<sequence length="1102" mass="120500">MQRMMYALGQRHVVHQASLNWLRVAEQMHNDSVTLEQFFRTDLEQAKERLHQFFSRIYGYNYKLHRRFFFQFFTDLEAYMAGQRSRLDHLVENFFNQLRDSIVGLIERSGQVRSGSSSSFPAGSMSPSAADLNPALNSGHDSPSLRDEASETRRIRCLSDRVAQLRPFDDVDVRLKARMLEAYPPARMLINVLSVSSRLLYHLSKQVGEKPDCVVGMTRFQYCAICAGKPLSSVCPDSCPKLLSSCLRVDGPDSVQIAAIWPRLIDAVVMAVMRLERSFNFPVVNRQLQMEISEAITSLQTRYEQTKSKLESECRAGAAGRNVHTLFSSTGSNSRMLPPEHQSSLSGWRESPSGFRERRETISEPHQTRQARQVNPSFASPELLHWQTRQGMPHVNQFGTPSNSYGQRSPHTGYGQPAGAAPRPMWEPPTNEAASEVPDRLMRWAAQAKRTYTALGSLFAVPGSNFCSPGNVRPSYNGTNSTTDCWNPPDLFPTGQDYSISKTFRVLSEAMERLHQASNNNADPEALSLSPTNIGPSAAPALPFPPAGPAAPSFSAPVHPAANHPLTAQNGWGSQPAPSQFSPFDTQPNHNQPLEGSGFGPTNWDAAPPPDEREGTDFYKEHLQPTTTQPPQPAPYGGPLPHVGSNLETAGSGYGEYQPYEPEETEGSRRAPDESEDSRSETSEADDRWDAINRPDGRLPFQQPDTITTTTSTSTTPSTTTSTSAMRRGSVTSSTPSVPKHTETRISTTINTTTTTTTTTTATTPSTSAATEAPIVVPPATHWRAPDVPQITPPVGPPTLPPRKSHPDGPLYGNLPDDEDNIVRQGFQPFGSTLPPSFPKPSWPEAPDPESQRTWWKDPHSEGSGSAEADVGTQARPQVPSYPDGNYAPDMGKPEPSVPDAPIHYPGSGQSPFQTQPDEGYPGLSQFTDRPAGAPLDPQTGDRSTGWTKYVQDPLQPYPAQPGSGLGDNTWGDGRQDSLPDGLSRWQEGPTGSGAPDPVKFPPTSEIQPQTPPMEAPPQLPVLHPLIKPKPSIPFPPLPPPEVWVPAQLAPGQPIPSVLLVREYNVQEPLYGPEVVQNKPNLASIRHPVATLVFASIATLLI</sequence>
<evidence type="ECO:0000313" key="1">
    <source>
        <dbReference type="EMBL" id="KAG5448613.1"/>
    </source>
</evidence>
<dbReference type="GO" id="GO:0045202">
    <property type="term" value="C:synapse"/>
    <property type="evidence" value="ECO:0007669"/>
    <property type="project" value="TreeGrafter"/>
</dbReference>
<dbReference type="Proteomes" id="UP000286415">
    <property type="component" value="Unassembled WGS sequence"/>
</dbReference>
<dbReference type="PANTHER" id="PTHR10822:SF30">
    <property type="entry name" value="DALLY-LIKE, ISOFORM A"/>
    <property type="match status" value="1"/>
</dbReference>
<organism evidence="1 2">
    <name type="scientific">Clonorchis sinensis</name>
    <name type="common">Chinese liver fluke</name>
    <dbReference type="NCBI Taxonomy" id="79923"/>
    <lineage>
        <taxon>Eukaryota</taxon>
        <taxon>Metazoa</taxon>
        <taxon>Spiralia</taxon>
        <taxon>Lophotrochozoa</taxon>
        <taxon>Platyhelminthes</taxon>
        <taxon>Trematoda</taxon>
        <taxon>Digenea</taxon>
        <taxon>Opisthorchiida</taxon>
        <taxon>Opisthorchiata</taxon>
        <taxon>Opisthorchiidae</taxon>
        <taxon>Clonorchis</taxon>
    </lineage>
</organism>
<dbReference type="GO" id="GO:0098552">
    <property type="term" value="C:side of membrane"/>
    <property type="evidence" value="ECO:0007669"/>
    <property type="project" value="UniProtKB-KW"/>
</dbReference>
<reference evidence="1 2" key="2">
    <citation type="journal article" date="2021" name="Genomics">
        <title>High-quality reference genome for Clonorchis sinensis.</title>
        <authorList>
            <person name="Young N.D."/>
            <person name="Stroehlein A.J."/>
            <person name="Kinkar L."/>
            <person name="Wang T."/>
            <person name="Sohn W.M."/>
            <person name="Chang B.C.H."/>
            <person name="Kaur P."/>
            <person name="Weisz D."/>
            <person name="Dudchenko O."/>
            <person name="Aiden E.L."/>
            <person name="Korhonen P.K."/>
            <person name="Gasser R.B."/>
        </authorList>
    </citation>
    <scope>NUCLEOTIDE SEQUENCE [LARGE SCALE GENOMIC DNA]</scope>
    <source>
        <strain evidence="1">Cs-k2</strain>
    </source>
</reference>
<dbReference type="EMBL" id="NIRI02000042">
    <property type="protein sequence ID" value="KAG5448613.1"/>
    <property type="molecule type" value="Genomic_DNA"/>
</dbReference>
<dbReference type="GO" id="GO:0005576">
    <property type="term" value="C:extracellular region"/>
    <property type="evidence" value="ECO:0007669"/>
    <property type="project" value="TreeGrafter"/>
</dbReference>
<evidence type="ECO:0000313" key="2">
    <source>
        <dbReference type="Proteomes" id="UP000286415"/>
    </source>
</evidence>